<dbReference type="GO" id="GO:0002101">
    <property type="term" value="P:tRNA wobble cytosine modification"/>
    <property type="evidence" value="ECO:0007669"/>
    <property type="project" value="UniProtKB-UniRule"/>
</dbReference>
<evidence type="ECO:0000256" key="14">
    <source>
        <dbReference type="ARBA" id="ARBA00054687"/>
    </source>
</evidence>
<keyword evidence="22" id="KW-1185">Reference proteome</keyword>
<feature type="domain" description="N-acetyltransferase" evidence="18">
    <location>
        <begin position="533"/>
        <end position="671"/>
    </location>
</feature>
<evidence type="ECO:0000256" key="5">
    <source>
        <dbReference type="ARBA" id="ARBA00022694"/>
    </source>
</evidence>
<feature type="binding site" evidence="16">
    <location>
        <begin position="598"/>
        <end position="600"/>
    </location>
    <ligand>
        <name>acetyl-CoA</name>
        <dbReference type="ChEBI" id="CHEBI:57288"/>
    </ligand>
</feature>
<dbReference type="Proteomes" id="UP000196694">
    <property type="component" value="Unassembled WGS sequence"/>
</dbReference>
<dbReference type="CDD" id="cd04301">
    <property type="entry name" value="NAT_SF"/>
    <property type="match status" value="1"/>
</dbReference>
<proteinExistence type="inferred from homology"/>
<dbReference type="FunFam" id="3.40.630.30:FF:000140">
    <property type="entry name" value="tRNA(Met) cytidine acetyltransferase TmcA"/>
    <property type="match status" value="1"/>
</dbReference>
<dbReference type="InterPro" id="IPR027417">
    <property type="entry name" value="P-loop_NTPase"/>
</dbReference>
<comment type="subcellular location">
    <subcellularLocation>
        <location evidence="16">Cytoplasm</location>
    </subcellularLocation>
</comment>
<dbReference type="InterPro" id="IPR016181">
    <property type="entry name" value="Acyl_CoA_acyltransferase"/>
</dbReference>
<sequence length="887" mass="101752">MSNIDVDYEELTKKDIEDIGRRVAENLKEYIPSNFSKLLRKLSKGIERAIVSRHRRLLVITGSDPVKVGAAAARALLFYERVYRRVKGKEELPLLYVFHDEFKDAKIRKEIVKRTVKSRANMITPTIARYEESDRFLGTTFKLLVMDLVNDLKPNDVGRLVGIVEGSGLIIFMVPPWIKWDKWMTIFKQNLVVPGYREPRHVFIRWFKRKLIEHDGIYIYDVDEGDTIKADDYPLRRSTESKIEIPEKTLFPRELYELALTQDQVNVIKTIESLLEKAKKKKKAIVITSDRGRGKSGAVGIASIGLALRLRRERRRVRIVVTAPNLANVQSFFSLALKAAEKLEIKTRIVKRGERILELHGEGFSIEYWEPIHVPKLKADIVIVDEAAGMHVPLLHRIWRSHSRMIFATTIHGYEGAGRGFSVRFLPLLKNDPKTELILIEMHEPIRYAQDDPIEKWLFDALLLDAEPADLDEKDIEDIKQGKLEYVKFDPYWLFSPEGEETLRQLFGIYVLAHYRNEPDDLAILADAPHHIVRGVRLPSGKIVCALQIANEGGLDDEMIEELLRGGKTPGNIIPDRMLKHLRVREFGRARGWRIVRIATHPNVQGKGIGSFALEHVWKEAEEEGLDWVGSGFGVNEQLLRFWLKNGFLPVHMSPDRNPVSGEYTILVLNPIKETMKKLVAIANKEFRRKVLESLHDPYRDLETDVAIQILKSGEPVFEDYYPRLTPIQVDRLWIYAYGPMTYEAVADVIHEVVKAYWLMYPKTKGLSLSKREEYIAVAKVLQGRSWEAVAEELRTRPHSIMVALKDIARKVLKIYYGLDSESAIGIESSILLERIEKGRLFVKPITLRKTKESKKGRDEPESQSRSREASTNEDGLVTTKGSGAND</sequence>
<dbReference type="InterPro" id="IPR024914">
    <property type="entry name" value="tRNA_acetyltr_TmcA"/>
</dbReference>
<keyword evidence="3 16" id="KW-0820">tRNA-binding</keyword>
<dbReference type="InterPro" id="IPR000182">
    <property type="entry name" value="GNAT_dom"/>
</dbReference>
<dbReference type="GO" id="GO:0005737">
    <property type="term" value="C:cytoplasm"/>
    <property type="evidence" value="ECO:0007669"/>
    <property type="project" value="UniProtKB-SubCell"/>
</dbReference>
<comment type="similarity">
    <text evidence="16">Belongs to the TmcA family.</text>
</comment>
<evidence type="ECO:0000313" key="21">
    <source>
        <dbReference type="Proteomes" id="UP000058613"/>
    </source>
</evidence>
<gene>
    <name evidence="16" type="primary">tmcA</name>
    <name evidence="20" type="ORF">Pdsh_04990</name>
    <name evidence="19" type="ORF">Pyrde_1684</name>
</gene>
<evidence type="ECO:0000256" key="13">
    <source>
        <dbReference type="ARBA" id="ARBA00052598"/>
    </source>
</evidence>
<comment type="catalytic activity">
    <reaction evidence="12">
        <text>a cytidine in mRNA + acetyl-CoA + ATP + H2O = an N(4)-acetylcytidine in mRNA + ADP + phosphate + CoA + H(+)</text>
        <dbReference type="Rhea" id="RHEA:58480"/>
        <dbReference type="Rhea" id="RHEA-COMP:15145"/>
        <dbReference type="Rhea" id="RHEA-COMP:15146"/>
        <dbReference type="ChEBI" id="CHEBI:15377"/>
        <dbReference type="ChEBI" id="CHEBI:15378"/>
        <dbReference type="ChEBI" id="CHEBI:30616"/>
        <dbReference type="ChEBI" id="CHEBI:43474"/>
        <dbReference type="ChEBI" id="CHEBI:57287"/>
        <dbReference type="ChEBI" id="CHEBI:57288"/>
        <dbReference type="ChEBI" id="CHEBI:74900"/>
        <dbReference type="ChEBI" id="CHEBI:82748"/>
        <dbReference type="ChEBI" id="CHEBI:456216"/>
    </reaction>
</comment>
<feature type="binding site" evidence="16">
    <location>
        <position position="447"/>
    </location>
    <ligand>
        <name>ATP</name>
        <dbReference type="ChEBI" id="CHEBI:30616"/>
    </ligand>
</feature>
<dbReference type="Pfam" id="PF05127">
    <property type="entry name" value="NAT10_TcmA_helicase"/>
    <property type="match status" value="1"/>
</dbReference>
<evidence type="ECO:0000256" key="12">
    <source>
        <dbReference type="ARBA" id="ARBA00049914"/>
    </source>
</evidence>
<feature type="compositionally biased region" description="Basic and acidic residues" evidence="17">
    <location>
        <begin position="851"/>
        <end position="871"/>
    </location>
</feature>
<dbReference type="InterPro" id="IPR013562">
    <property type="entry name" value="TmcA/NAT10_N"/>
</dbReference>
<keyword evidence="7 16" id="KW-0067">ATP-binding</keyword>
<keyword evidence="9 16" id="KW-0012">Acyltransferase</keyword>
<dbReference type="InterPro" id="IPR032672">
    <property type="entry name" value="TmcA/NAT10/Kre33"/>
</dbReference>
<feature type="region of interest" description="Disordered" evidence="17">
    <location>
        <begin position="851"/>
        <end position="887"/>
    </location>
</feature>
<dbReference type="Gene3D" id="3.40.630.30">
    <property type="match status" value="1"/>
</dbReference>
<evidence type="ECO:0000256" key="1">
    <source>
        <dbReference type="ARBA" id="ARBA00022490"/>
    </source>
</evidence>
<reference evidence="19 21" key="1">
    <citation type="submission" date="2015-10" db="EMBL/GenBank/DDBJ databases">
        <title>Complete genome sequence of hyperthermophilic archaeon Pyrodictium delaneyi Su06.</title>
        <authorList>
            <person name="Jung J.-H."/>
            <person name="Lin J."/>
            <person name="Holden J.F."/>
            <person name="Park C.-S."/>
        </authorList>
    </citation>
    <scope>NUCLEOTIDE SEQUENCE [LARGE SCALE GENOMIC DNA]</scope>
    <source>
        <strain evidence="19 21">Su06</strain>
    </source>
</reference>
<dbReference type="GO" id="GO:0005524">
    <property type="term" value="F:ATP binding"/>
    <property type="evidence" value="ECO:0007669"/>
    <property type="project" value="UniProtKB-UniRule"/>
</dbReference>
<evidence type="ECO:0000256" key="15">
    <source>
        <dbReference type="ARBA" id="ARBA00056795"/>
    </source>
</evidence>
<dbReference type="EC" id="2.3.1.193" evidence="16"/>
<name>A0A0P0N5S8_9CREN</name>
<protein>
    <recommendedName>
        <fullName evidence="16">tRNA(Met) cytidine acetyltransferase TmcA</fullName>
        <ecNumber evidence="16">2.3.1.193</ecNumber>
    </recommendedName>
</protein>
<dbReference type="EMBL" id="CP013011">
    <property type="protein sequence ID" value="ALL01727.1"/>
    <property type="molecule type" value="Genomic_DNA"/>
</dbReference>
<dbReference type="InterPro" id="IPR007807">
    <property type="entry name" value="TcmA/NAT10_helicase"/>
</dbReference>
<comment type="function">
    <text evidence="14 16">Catalyzes the formation of N(4)-acetylcytidine (ac(4)C) at the wobble position of tRNA(Met), by using acetyl-CoA as an acetyl donor and ATP (or GTP).</text>
</comment>
<evidence type="ECO:0000256" key="6">
    <source>
        <dbReference type="ARBA" id="ARBA00022741"/>
    </source>
</evidence>
<dbReference type="EMBL" id="NCQP01000002">
    <property type="protein sequence ID" value="OWJ55049.1"/>
    <property type="molecule type" value="Genomic_DNA"/>
</dbReference>
<keyword evidence="8 16" id="KW-0694">RNA-binding</keyword>
<evidence type="ECO:0000256" key="11">
    <source>
        <dbReference type="ARBA" id="ARBA00049889"/>
    </source>
</evidence>
<dbReference type="Gene3D" id="3.40.50.300">
    <property type="entry name" value="P-loop containing nucleotide triphosphate hydrolases"/>
    <property type="match status" value="1"/>
</dbReference>
<keyword evidence="4 16" id="KW-0808">Transferase</keyword>
<dbReference type="InterPro" id="IPR027992">
    <property type="entry name" value="tRNA_bind_dom"/>
</dbReference>
<dbReference type="GO" id="GO:0051392">
    <property type="term" value="F:tRNA cytidine N4-acetyltransferase activity"/>
    <property type="evidence" value="ECO:0007669"/>
    <property type="project" value="UniProtKB-UniRule"/>
</dbReference>
<dbReference type="Gene3D" id="3.40.50.11040">
    <property type="match status" value="1"/>
</dbReference>
<comment type="catalytic activity">
    <reaction evidence="13 16">
        <text>cytidine(34) in elongator tRNA(Met) + acetyl-CoA + ATP + H2O = N(4)-acetylcytidine(34) in elongator tRNA(Met) + ADP + phosphate + CoA + H(+)</text>
        <dbReference type="Rhea" id="RHEA:43788"/>
        <dbReference type="Rhea" id="RHEA-COMP:10693"/>
        <dbReference type="Rhea" id="RHEA-COMP:10694"/>
        <dbReference type="ChEBI" id="CHEBI:15377"/>
        <dbReference type="ChEBI" id="CHEBI:15378"/>
        <dbReference type="ChEBI" id="CHEBI:30616"/>
        <dbReference type="ChEBI" id="CHEBI:43474"/>
        <dbReference type="ChEBI" id="CHEBI:57287"/>
        <dbReference type="ChEBI" id="CHEBI:57288"/>
        <dbReference type="ChEBI" id="CHEBI:74900"/>
        <dbReference type="ChEBI" id="CHEBI:82748"/>
        <dbReference type="ChEBI" id="CHEBI:456216"/>
        <dbReference type="EC" id="2.3.1.193"/>
    </reaction>
</comment>
<dbReference type="STRING" id="1273541.Pyrde_1684"/>
<evidence type="ECO:0000313" key="22">
    <source>
        <dbReference type="Proteomes" id="UP000196694"/>
    </source>
</evidence>
<evidence type="ECO:0000256" key="8">
    <source>
        <dbReference type="ARBA" id="ARBA00022884"/>
    </source>
</evidence>
<dbReference type="Proteomes" id="UP000058613">
    <property type="component" value="Chromosome"/>
</dbReference>
<dbReference type="KEGG" id="pdl:Pyrde_1684"/>
<comment type="function">
    <text evidence="15">Catalyzes the formation of 41 N(4)-acetylcytidine (ac(4)C) sites in RNA, almost always on the middle C of a CCG motif. Modifications are found mostly in tRNA, with small amounts found in rRNA and mRNA.</text>
</comment>
<dbReference type="GeneID" id="26100024"/>
<dbReference type="SUPFAM" id="SSF55729">
    <property type="entry name" value="Acyl-CoA N-acyltransferases (Nat)"/>
    <property type="match status" value="1"/>
</dbReference>
<evidence type="ECO:0000256" key="17">
    <source>
        <dbReference type="SAM" id="MobiDB-lite"/>
    </source>
</evidence>
<dbReference type="PANTHER" id="PTHR10925:SF5">
    <property type="entry name" value="RNA CYTIDINE ACETYLTRANSFERASE"/>
    <property type="match status" value="1"/>
</dbReference>
<keyword evidence="1 16" id="KW-0963">Cytoplasm</keyword>
<evidence type="ECO:0000259" key="18">
    <source>
        <dbReference type="PROSITE" id="PS51186"/>
    </source>
</evidence>
<dbReference type="HAMAP" id="MF_01886">
    <property type="entry name" value="tRNA_acetyltr_TmcA"/>
    <property type="match status" value="1"/>
</dbReference>
<dbReference type="PROSITE" id="PS51186">
    <property type="entry name" value="GNAT"/>
    <property type="match status" value="1"/>
</dbReference>
<dbReference type="PANTHER" id="PTHR10925">
    <property type="entry name" value="N-ACETYLTRANSFERASE 10"/>
    <property type="match status" value="1"/>
</dbReference>
<evidence type="ECO:0000313" key="20">
    <source>
        <dbReference type="EMBL" id="OWJ55049.1"/>
    </source>
</evidence>
<comment type="caution">
    <text evidence="16">Lacks conserved residue(s) required for the propagation of feature annotation.</text>
</comment>
<evidence type="ECO:0000256" key="4">
    <source>
        <dbReference type="ARBA" id="ARBA00022679"/>
    </source>
</evidence>
<feature type="binding site" evidence="16">
    <location>
        <position position="264"/>
    </location>
    <ligand>
        <name>ATP</name>
        <dbReference type="ChEBI" id="CHEBI:30616"/>
    </ligand>
</feature>
<keyword evidence="6 16" id="KW-0547">Nucleotide-binding</keyword>
<dbReference type="Pfam" id="PF13718">
    <property type="entry name" value="GNAT_acetyltr_2"/>
    <property type="match status" value="2"/>
</dbReference>
<dbReference type="GO" id="GO:0051391">
    <property type="term" value="P:tRNA acetylation"/>
    <property type="evidence" value="ECO:0007669"/>
    <property type="project" value="UniProtKB-UniRule"/>
</dbReference>
<dbReference type="GO" id="GO:0000049">
    <property type="term" value="F:tRNA binding"/>
    <property type="evidence" value="ECO:0007669"/>
    <property type="project" value="UniProtKB-UniRule"/>
</dbReference>
<dbReference type="GO" id="GO:1990883">
    <property type="term" value="F:18S rRNA cytidine N-acetyltransferase activity"/>
    <property type="evidence" value="ECO:0007669"/>
    <property type="project" value="TreeGrafter"/>
</dbReference>
<dbReference type="Pfam" id="PF13725">
    <property type="entry name" value="tRNA_bind_2"/>
    <property type="match status" value="1"/>
</dbReference>
<dbReference type="SUPFAM" id="SSF52540">
    <property type="entry name" value="P-loop containing nucleoside triphosphate hydrolases"/>
    <property type="match status" value="1"/>
</dbReference>
<organism evidence="19 21">
    <name type="scientific">Pyrodictium delaneyi</name>
    <dbReference type="NCBI Taxonomy" id="1273541"/>
    <lineage>
        <taxon>Archaea</taxon>
        <taxon>Thermoproteota</taxon>
        <taxon>Thermoprotei</taxon>
        <taxon>Desulfurococcales</taxon>
        <taxon>Pyrodictiaceae</taxon>
        <taxon>Pyrodictium</taxon>
    </lineage>
</organism>
<dbReference type="AlphaFoldDB" id="A0A0P0N5S8"/>
<comment type="catalytic activity">
    <reaction evidence="11">
        <text>a cytidine in RNA + acetyl-CoA + ATP + H2O = an N(4)-acetylcytidine in RNA + ADP + phosphate + CoA + H(+)</text>
        <dbReference type="Rhea" id="RHEA:82211"/>
        <dbReference type="Rhea" id="RHEA-COMP:15704"/>
        <dbReference type="Rhea" id="RHEA-COMP:19834"/>
        <dbReference type="ChEBI" id="CHEBI:15377"/>
        <dbReference type="ChEBI" id="CHEBI:15378"/>
        <dbReference type="ChEBI" id="CHEBI:30616"/>
        <dbReference type="ChEBI" id="CHEBI:43474"/>
        <dbReference type="ChEBI" id="CHEBI:57287"/>
        <dbReference type="ChEBI" id="CHEBI:57288"/>
        <dbReference type="ChEBI" id="CHEBI:74900"/>
        <dbReference type="ChEBI" id="CHEBI:82748"/>
        <dbReference type="ChEBI" id="CHEBI:456216"/>
    </reaction>
</comment>
<accession>A0A0P0N5S8</accession>
<reference evidence="20 22" key="2">
    <citation type="submission" date="2017-05" db="EMBL/GenBank/DDBJ databases">
        <title>The draft genome of the hyperthermophilic archaeon 'Pyrodictium delaneyi strain Hulk', an iron and nitrate reducer, reveals the capacity for sulfate reduction.</title>
        <authorList>
            <person name="Demey L.M."/>
            <person name="Miller C."/>
            <person name="Manzella M."/>
            <person name="Reguera G."/>
            <person name="Kashefi K."/>
        </authorList>
    </citation>
    <scope>NUCLEOTIDE SEQUENCE [LARGE SCALE GENOMIC DNA]</scope>
    <source>
        <strain evidence="20 22">Hulk</strain>
    </source>
</reference>
<evidence type="ECO:0000256" key="16">
    <source>
        <dbReference type="HAMAP-Rule" id="MF_01886"/>
    </source>
</evidence>
<evidence type="ECO:0000256" key="10">
    <source>
        <dbReference type="ARBA" id="ARBA00049883"/>
    </source>
</evidence>
<dbReference type="Pfam" id="PF08351">
    <property type="entry name" value="TmcA_N"/>
    <property type="match status" value="1"/>
</dbReference>
<keyword evidence="5 16" id="KW-0819">tRNA processing</keyword>
<comment type="catalytic activity">
    <reaction evidence="10">
        <text>a cytidine in tRNA + acetyl-CoA + ATP + H2O = an N(4)-acetylcytidine in tRNA + ADP + phosphate + CoA + H(+)</text>
        <dbReference type="Rhea" id="RHEA:53876"/>
        <dbReference type="Rhea" id="RHEA-COMP:13670"/>
        <dbReference type="Rhea" id="RHEA-COMP:13671"/>
        <dbReference type="ChEBI" id="CHEBI:15377"/>
        <dbReference type="ChEBI" id="CHEBI:15378"/>
        <dbReference type="ChEBI" id="CHEBI:30616"/>
        <dbReference type="ChEBI" id="CHEBI:43474"/>
        <dbReference type="ChEBI" id="CHEBI:57287"/>
        <dbReference type="ChEBI" id="CHEBI:57288"/>
        <dbReference type="ChEBI" id="CHEBI:74900"/>
        <dbReference type="ChEBI" id="CHEBI:82748"/>
        <dbReference type="ChEBI" id="CHEBI:456216"/>
    </reaction>
</comment>
<evidence type="ECO:0000256" key="7">
    <source>
        <dbReference type="ARBA" id="ARBA00022840"/>
    </source>
</evidence>
<evidence type="ECO:0000256" key="3">
    <source>
        <dbReference type="ARBA" id="ARBA00022555"/>
    </source>
</evidence>
<evidence type="ECO:0000313" key="19">
    <source>
        <dbReference type="EMBL" id="ALL01727.1"/>
    </source>
</evidence>
<dbReference type="GO" id="GO:1904812">
    <property type="term" value="P:rRNA acetylation involved in maturation of SSU-rRNA"/>
    <property type="evidence" value="ECO:0007669"/>
    <property type="project" value="TreeGrafter"/>
</dbReference>
<evidence type="ECO:0000256" key="2">
    <source>
        <dbReference type="ARBA" id="ARBA00022552"/>
    </source>
</evidence>
<dbReference type="PATRIC" id="fig|1273541.4.peg.1794"/>
<keyword evidence="2" id="KW-0698">rRNA processing</keyword>
<evidence type="ECO:0000256" key="9">
    <source>
        <dbReference type="ARBA" id="ARBA00023315"/>
    </source>
</evidence>
<dbReference type="RefSeq" id="WP_082419584.1">
    <property type="nucleotide sequence ID" value="NZ_CP013011.1"/>
</dbReference>